<dbReference type="EMBL" id="BDSA01000004">
    <property type="protein sequence ID" value="GBE62084.1"/>
    <property type="molecule type" value="Genomic_DNA"/>
</dbReference>
<comment type="caution">
    <text evidence="3">The sequence shown here is derived from an EMBL/GenBank/DDBJ whole genome shotgun (WGS) entry which is preliminary data.</text>
</comment>
<feature type="region of interest" description="Disordered" evidence="1">
    <location>
        <begin position="1"/>
        <end position="46"/>
    </location>
</feature>
<evidence type="ECO:0000313" key="4">
    <source>
        <dbReference type="Proteomes" id="UP000236319"/>
    </source>
</evidence>
<proteinExistence type="predicted"/>
<dbReference type="InterPro" id="IPR040955">
    <property type="entry name" value="IMP2_N"/>
</dbReference>
<evidence type="ECO:0000313" key="3">
    <source>
        <dbReference type="EMBL" id="GBE62084.1"/>
    </source>
</evidence>
<sequence length="249" mass="26987">MDSTESEKLSARSQSGAEVDSQSEKNIDSARSAGSDSMPAASSNADAGRVMRADTGAAGFNALSASTPVCYCVYEEVAQGTFYFQWKASTQEPINNQVMMFVPSKTVPKFKLVNDGGRSELATRVMVGLHVSVAGHHFSQPDKQKFWSSLCLFIKAAKEYKGKLQLFPGWNDIVPYKSDIYFHNGTNTVGVLICSANQVQVTKVGYEPIDLEDVAAIGIAGRANILMANKMSKEQFSQGIRKGGYCLVL</sequence>
<evidence type="ECO:0000256" key="1">
    <source>
        <dbReference type="SAM" id="MobiDB-lite"/>
    </source>
</evidence>
<keyword evidence="4" id="KW-1185">Reference proteome</keyword>
<accession>A0A2H6KGH3</accession>
<dbReference type="Proteomes" id="UP000236319">
    <property type="component" value="Unassembled WGS sequence"/>
</dbReference>
<dbReference type="VEuPathDB" id="PiroplasmaDB:BOVATA_035770"/>
<dbReference type="RefSeq" id="XP_028868327.1">
    <property type="nucleotide sequence ID" value="XM_029012494.1"/>
</dbReference>
<feature type="compositionally biased region" description="Basic and acidic residues" evidence="1">
    <location>
        <begin position="1"/>
        <end position="10"/>
    </location>
</feature>
<organism evidence="3 4">
    <name type="scientific">Babesia ovata</name>
    <dbReference type="NCBI Taxonomy" id="189622"/>
    <lineage>
        <taxon>Eukaryota</taxon>
        <taxon>Sar</taxon>
        <taxon>Alveolata</taxon>
        <taxon>Apicomplexa</taxon>
        <taxon>Aconoidasida</taxon>
        <taxon>Piroplasmida</taxon>
        <taxon>Babesiidae</taxon>
        <taxon>Babesia</taxon>
    </lineage>
</organism>
<feature type="compositionally biased region" description="Polar residues" evidence="1">
    <location>
        <begin position="32"/>
        <end position="45"/>
    </location>
</feature>
<evidence type="ECO:0000259" key="2">
    <source>
        <dbReference type="Pfam" id="PF18590"/>
    </source>
</evidence>
<dbReference type="AlphaFoldDB" id="A0A2H6KGH3"/>
<reference evidence="3 4" key="1">
    <citation type="journal article" date="2017" name="BMC Genomics">
        <title>Whole-genome assembly of Babesia ovata and comparative genomics between closely related pathogens.</title>
        <authorList>
            <person name="Yamagishi J."/>
            <person name="Asada M."/>
            <person name="Hakimi H."/>
            <person name="Tanaka T.Q."/>
            <person name="Sugimoto C."/>
            <person name="Kawazu S."/>
        </authorList>
    </citation>
    <scope>NUCLEOTIDE SEQUENCE [LARGE SCALE GENOMIC DNA]</scope>
    <source>
        <strain evidence="3 4">Miyake</strain>
    </source>
</reference>
<dbReference type="GeneID" id="39875854"/>
<dbReference type="OrthoDB" id="360347at2759"/>
<dbReference type="Pfam" id="PF18590">
    <property type="entry name" value="IMP2_N"/>
    <property type="match status" value="1"/>
</dbReference>
<gene>
    <name evidence="3" type="ORF">BOVATA_035770</name>
</gene>
<name>A0A2H6KGH3_9APIC</name>
<feature type="domain" description="Immune mapped protein 2 N-terminal" evidence="2">
    <location>
        <begin position="68"/>
        <end position="166"/>
    </location>
</feature>
<protein>
    <submittedName>
        <fullName evidence="3">Phosphatase 2A regulatory subunit B, putative</fullName>
    </submittedName>
</protein>